<dbReference type="RefSeq" id="WP_203941538.1">
    <property type="nucleotide sequence ID" value="NZ_BAAAGJ010000013.1"/>
</dbReference>
<gene>
    <name evidence="1" type="ORF">Sya03_57060</name>
</gene>
<protein>
    <submittedName>
        <fullName evidence="1">Uncharacterized protein</fullName>
    </submittedName>
</protein>
<dbReference type="Proteomes" id="UP000652013">
    <property type="component" value="Unassembled WGS sequence"/>
</dbReference>
<sequence length="216" mass="24642">MAATSKGIPIDRQLDDLVTEFALLIAGAHRAPSDGSAPQDDVRAYTLAVIEACTSFTRLLDQRADDAAQHARDSHASYAEIGARRGISRQAARQAILRHRHRARERHDALRASLPADPDDDRDFRYQQNLFLDDMESRWPPRSWQHRAPTGLRTVRLLDGPAADHTFRLPAGDDAFPFIDHYEVFGRQHDRYARYTAVSPASDQYRFTGEYFVRWL</sequence>
<evidence type="ECO:0000313" key="2">
    <source>
        <dbReference type="Proteomes" id="UP000652013"/>
    </source>
</evidence>
<keyword evidence="2" id="KW-1185">Reference proteome</keyword>
<comment type="caution">
    <text evidence="1">The sequence shown here is derived from an EMBL/GenBank/DDBJ whole genome shotgun (WGS) entry which is preliminary data.</text>
</comment>
<accession>A0A8J3YEC2</accession>
<name>A0A8J3YEC2_9ACTN</name>
<dbReference type="EMBL" id="BOOY01000041">
    <property type="protein sequence ID" value="GIJ06354.1"/>
    <property type="molecule type" value="Genomic_DNA"/>
</dbReference>
<evidence type="ECO:0000313" key="1">
    <source>
        <dbReference type="EMBL" id="GIJ06354.1"/>
    </source>
</evidence>
<organism evidence="1 2">
    <name type="scientific">Spirilliplanes yamanashiensis</name>
    <dbReference type="NCBI Taxonomy" id="42233"/>
    <lineage>
        <taxon>Bacteria</taxon>
        <taxon>Bacillati</taxon>
        <taxon>Actinomycetota</taxon>
        <taxon>Actinomycetes</taxon>
        <taxon>Micromonosporales</taxon>
        <taxon>Micromonosporaceae</taxon>
        <taxon>Spirilliplanes</taxon>
    </lineage>
</organism>
<reference evidence="1" key="1">
    <citation type="submission" date="2021-01" db="EMBL/GenBank/DDBJ databases">
        <title>Whole genome shotgun sequence of Spirilliplanes yamanashiensis NBRC 15828.</title>
        <authorList>
            <person name="Komaki H."/>
            <person name="Tamura T."/>
        </authorList>
    </citation>
    <scope>NUCLEOTIDE SEQUENCE</scope>
    <source>
        <strain evidence="1">NBRC 15828</strain>
    </source>
</reference>
<proteinExistence type="predicted"/>
<dbReference type="AlphaFoldDB" id="A0A8J3YEC2"/>